<proteinExistence type="predicted"/>
<feature type="region of interest" description="Disordered" evidence="1">
    <location>
        <begin position="264"/>
        <end position="284"/>
    </location>
</feature>
<feature type="transmembrane region" description="Helical" evidence="2">
    <location>
        <begin position="213"/>
        <end position="236"/>
    </location>
</feature>
<dbReference type="Proteomes" id="UP001224775">
    <property type="component" value="Unassembled WGS sequence"/>
</dbReference>
<comment type="caution">
    <text evidence="4">The sequence shown here is derived from an EMBL/GenBank/DDBJ whole genome shotgun (WGS) entry which is preliminary data.</text>
</comment>
<keyword evidence="2" id="KW-0812">Transmembrane</keyword>
<dbReference type="AlphaFoldDB" id="A0AAD8XSG5"/>
<gene>
    <name evidence="4" type="ORF">QTG54_016557</name>
</gene>
<sequence length="397" mass="42126">MYIMVPLSVTSTVAILLTFNQSVIASSGLNLRRASSANVGARSLRGDVDLTQCYQDIVSVADEQNILTKDAYLLLADIMSNQWFSDNGIDSYTELPYDMKFAFVTLACECRNMGGAENCCQNHRASLNVDGADGQDVSQAQTDYLNDICSLTYSTIGSDRINPKPGEMPTTAQPTPPAPTQPPAPTPSPTKKVDPIITPPTPPPRPDYPSGGMGAGGIAGVSLAAAAVLTLIVFLIGGRKEEEQNEEEKLEDIEADDMLKVDANADVGDDAPDSDGSPDGTKSMTTVFSEQSTIATGVNVAAVAVANTNMLPGIEDSENETDDEENIDQPHEIPGDLSSLSSCSQGDFYANNESYESPALPPAKQDDDINDALDYAIENGNWEQVAASAAALVEKEM</sequence>
<evidence type="ECO:0000313" key="4">
    <source>
        <dbReference type="EMBL" id="KAK1732754.1"/>
    </source>
</evidence>
<feature type="compositionally biased region" description="Pro residues" evidence="1">
    <location>
        <begin position="197"/>
        <end position="207"/>
    </location>
</feature>
<organism evidence="4 5">
    <name type="scientific">Skeletonema marinoi</name>
    <dbReference type="NCBI Taxonomy" id="267567"/>
    <lineage>
        <taxon>Eukaryota</taxon>
        <taxon>Sar</taxon>
        <taxon>Stramenopiles</taxon>
        <taxon>Ochrophyta</taxon>
        <taxon>Bacillariophyta</taxon>
        <taxon>Coscinodiscophyceae</taxon>
        <taxon>Thalassiosirophycidae</taxon>
        <taxon>Thalassiosirales</taxon>
        <taxon>Skeletonemataceae</taxon>
        <taxon>Skeletonema</taxon>
        <taxon>Skeletonema marinoi-dohrnii complex</taxon>
    </lineage>
</organism>
<keyword evidence="2" id="KW-1133">Transmembrane helix</keyword>
<keyword evidence="2" id="KW-0472">Membrane</keyword>
<feature type="compositionally biased region" description="Acidic residues" evidence="1">
    <location>
        <begin position="315"/>
        <end position="327"/>
    </location>
</feature>
<reference evidence="4" key="1">
    <citation type="submission" date="2023-06" db="EMBL/GenBank/DDBJ databases">
        <title>Survivors Of The Sea: Transcriptome response of Skeletonema marinoi to long-term dormancy.</title>
        <authorList>
            <person name="Pinder M.I.M."/>
            <person name="Kourtchenko O."/>
            <person name="Robertson E.K."/>
            <person name="Larsson T."/>
            <person name="Maumus F."/>
            <person name="Osuna-Cruz C.M."/>
            <person name="Vancaester E."/>
            <person name="Stenow R."/>
            <person name="Vandepoele K."/>
            <person name="Ploug H."/>
            <person name="Bruchert V."/>
            <person name="Godhe A."/>
            <person name="Topel M."/>
        </authorList>
    </citation>
    <scope>NUCLEOTIDE SEQUENCE</scope>
    <source>
        <strain evidence="4">R05AC</strain>
    </source>
</reference>
<keyword evidence="3" id="KW-0732">Signal</keyword>
<keyword evidence="5" id="KW-1185">Reference proteome</keyword>
<accession>A0AAD8XSG5</accession>
<feature type="compositionally biased region" description="Pro residues" evidence="1">
    <location>
        <begin position="174"/>
        <end position="188"/>
    </location>
</feature>
<dbReference type="EMBL" id="JATAAI010000058">
    <property type="protein sequence ID" value="KAK1732754.1"/>
    <property type="molecule type" value="Genomic_DNA"/>
</dbReference>
<evidence type="ECO:0000256" key="3">
    <source>
        <dbReference type="SAM" id="SignalP"/>
    </source>
</evidence>
<feature type="region of interest" description="Disordered" evidence="1">
    <location>
        <begin position="313"/>
        <end position="367"/>
    </location>
</feature>
<evidence type="ECO:0000313" key="5">
    <source>
        <dbReference type="Proteomes" id="UP001224775"/>
    </source>
</evidence>
<feature type="region of interest" description="Disordered" evidence="1">
    <location>
        <begin position="159"/>
        <end position="212"/>
    </location>
</feature>
<evidence type="ECO:0000256" key="2">
    <source>
        <dbReference type="SAM" id="Phobius"/>
    </source>
</evidence>
<evidence type="ECO:0000256" key="1">
    <source>
        <dbReference type="SAM" id="MobiDB-lite"/>
    </source>
</evidence>
<feature type="chain" id="PRO_5042014008" evidence="3">
    <location>
        <begin position="26"/>
        <end position="397"/>
    </location>
</feature>
<feature type="signal peptide" evidence="3">
    <location>
        <begin position="1"/>
        <end position="25"/>
    </location>
</feature>
<feature type="compositionally biased region" description="Polar residues" evidence="1">
    <location>
        <begin position="338"/>
        <end position="355"/>
    </location>
</feature>
<protein>
    <submittedName>
        <fullName evidence="4">Uncharacterized protein</fullName>
    </submittedName>
</protein>
<name>A0AAD8XSG5_9STRA</name>